<sequence length="226" mass="25488">MKVKEMSLDQRPREKALRQGLNSLSDLELIALILQSGSKDRSVFDIAQDVLIETEGLSQLFNMHVNSLMKIKGIREVKALQLLAGVELCKRVLKTNAYRMQIKNSQDVIQWFKVEYGYLTQENFVCVYLDTKARIISHRVLAIGTLNEACVHPRDVFKEAYLQNAAGVICVHNHPSGDPSPSLEDINMTKQLVSIAKMNGIQFIDHVIVAKSRYYSFCEVGMLASS</sequence>
<protein>
    <submittedName>
        <fullName evidence="9">DNA repair protein RadC</fullName>
    </submittedName>
</protein>
<keyword evidence="11" id="KW-1185">Reference proteome</keyword>
<comment type="caution">
    <text evidence="10">The sequence shown here is derived from an EMBL/GenBank/DDBJ whole genome shotgun (WGS) entry which is preliminary data.</text>
</comment>
<dbReference type="CDD" id="cd08071">
    <property type="entry name" value="MPN_DUF2466"/>
    <property type="match status" value="1"/>
</dbReference>
<dbReference type="PROSITE" id="PS50249">
    <property type="entry name" value="MPN"/>
    <property type="match status" value="1"/>
</dbReference>
<gene>
    <name evidence="9" type="primary">radC</name>
    <name evidence="10" type="ORF">B5F14_08185</name>
    <name evidence="9" type="ORF">POG00_10565</name>
</gene>
<dbReference type="GeneID" id="79876760"/>
<dbReference type="EMBL" id="JAQNCK010000038">
    <property type="protein sequence ID" value="MDC0829137.1"/>
    <property type="molecule type" value="Genomic_DNA"/>
</dbReference>
<dbReference type="GO" id="GO:0046872">
    <property type="term" value="F:metal ion binding"/>
    <property type="evidence" value="ECO:0007669"/>
    <property type="project" value="UniProtKB-KW"/>
</dbReference>
<dbReference type="Proteomes" id="UP000195447">
    <property type="component" value="Unassembled WGS sequence"/>
</dbReference>
<feature type="domain" description="MPN" evidence="8">
    <location>
        <begin position="101"/>
        <end position="223"/>
    </location>
</feature>
<evidence type="ECO:0000313" key="9">
    <source>
        <dbReference type="EMBL" id="MDC0829137.1"/>
    </source>
</evidence>
<evidence type="ECO:0000256" key="4">
    <source>
        <dbReference type="ARBA" id="ARBA00022801"/>
    </source>
</evidence>
<dbReference type="InterPro" id="IPR046778">
    <property type="entry name" value="UPF0758_N"/>
</dbReference>
<evidence type="ECO:0000259" key="8">
    <source>
        <dbReference type="PROSITE" id="PS50249"/>
    </source>
</evidence>
<dbReference type="InterPro" id="IPR020891">
    <property type="entry name" value="UPF0758_CS"/>
</dbReference>
<dbReference type="AlphaFoldDB" id="A0A1Y4LVL6"/>
<organism evidence="10 11">
    <name type="scientific">Faecalitalea cylindroides</name>
    <dbReference type="NCBI Taxonomy" id="39483"/>
    <lineage>
        <taxon>Bacteria</taxon>
        <taxon>Bacillati</taxon>
        <taxon>Bacillota</taxon>
        <taxon>Erysipelotrichia</taxon>
        <taxon>Erysipelotrichales</taxon>
        <taxon>Erysipelotrichaceae</taxon>
        <taxon>Faecalitalea</taxon>
    </lineage>
</organism>
<evidence type="ECO:0000313" key="11">
    <source>
        <dbReference type="Proteomes" id="UP000195447"/>
    </source>
</evidence>
<dbReference type="Proteomes" id="UP001220658">
    <property type="component" value="Unassembled WGS sequence"/>
</dbReference>
<dbReference type="Pfam" id="PF04002">
    <property type="entry name" value="RadC"/>
    <property type="match status" value="1"/>
</dbReference>
<keyword evidence="5" id="KW-0862">Zinc</keyword>
<evidence type="ECO:0000256" key="7">
    <source>
        <dbReference type="RuleBase" id="RU003797"/>
    </source>
</evidence>
<evidence type="ECO:0000256" key="6">
    <source>
        <dbReference type="ARBA" id="ARBA00023049"/>
    </source>
</evidence>
<reference evidence="9" key="3">
    <citation type="submission" date="2023-01" db="EMBL/GenBank/DDBJ databases">
        <title>Human gut microbiome strain richness.</title>
        <authorList>
            <person name="Chen-Liaw A."/>
        </authorList>
    </citation>
    <scope>NUCLEOTIDE SEQUENCE</scope>
    <source>
        <strain evidence="9">D55st1_G4_D55t1_190419</strain>
    </source>
</reference>
<dbReference type="EMBL" id="NFKM01000017">
    <property type="protein sequence ID" value="OUP58352.1"/>
    <property type="molecule type" value="Genomic_DNA"/>
</dbReference>
<proteinExistence type="inferred from homology"/>
<reference evidence="10" key="2">
    <citation type="journal article" date="2018" name="BMC Genomics">
        <title>Whole genome sequencing and function prediction of 133 gut anaerobes isolated from chicken caecum in pure cultures.</title>
        <authorList>
            <person name="Medvecky M."/>
            <person name="Cejkova D."/>
            <person name="Polansky O."/>
            <person name="Karasova D."/>
            <person name="Kubasova T."/>
            <person name="Cizek A."/>
            <person name="Rychlik I."/>
        </authorList>
    </citation>
    <scope>NUCLEOTIDE SEQUENCE</scope>
    <source>
        <strain evidence="10">An178</strain>
    </source>
</reference>
<dbReference type="InterPro" id="IPR025657">
    <property type="entry name" value="RadC_JAB"/>
</dbReference>
<dbReference type="NCBIfam" id="TIGR00608">
    <property type="entry name" value="radc"/>
    <property type="match status" value="1"/>
</dbReference>
<accession>A0A1Y4LVL6</accession>
<dbReference type="PANTHER" id="PTHR30471">
    <property type="entry name" value="DNA REPAIR PROTEIN RADC"/>
    <property type="match status" value="1"/>
</dbReference>
<dbReference type="PROSITE" id="PS01302">
    <property type="entry name" value="UPF0758"/>
    <property type="match status" value="1"/>
</dbReference>
<evidence type="ECO:0000256" key="2">
    <source>
        <dbReference type="ARBA" id="ARBA00022670"/>
    </source>
</evidence>
<dbReference type="PANTHER" id="PTHR30471:SF3">
    <property type="entry name" value="UPF0758 PROTEIN YEES-RELATED"/>
    <property type="match status" value="1"/>
</dbReference>
<keyword evidence="3" id="KW-0479">Metal-binding</keyword>
<evidence type="ECO:0000256" key="5">
    <source>
        <dbReference type="ARBA" id="ARBA00022833"/>
    </source>
</evidence>
<dbReference type="NCBIfam" id="NF000642">
    <property type="entry name" value="PRK00024.1"/>
    <property type="match status" value="1"/>
</dbReference>
<dbReference type="Pfam" id="PF20582">
    <property type="entry name" value="UPF0758_N"/>
    <property type="match status" value="1"/>
</dbReference>
<dbReference type="RefSeq" id="WP_035400207.1">
    <property type="nucleotide sequence ID" value="NZ_CABKSV010000014.1"/>
</dbReference>
<keyword evidence="4" id="KW-0378">Hydrolase</keyword>
<reference evidence="11" key="1">
    <citation type="submission" date="2017-04" db="EMBL/GenBank/DDBJ databases">
        <title>Function of individual gut microbiota members based on whole genome sequencing of pure cultures obtained from chicken caecum.</title>
        <authorList>
            <person name="Medvecky M."/>
            <person name="Cejkova D."/>
            <person name="Polansky O."/>
            <person name="Karasova D."/>
            <person name="Kubasova T."/>
            <person name="Cizek A."/>
            <person name="Rychlik I."/>
        </authorList>
    </citation>
    <scope>NUCLEOTIDE SEQUENCE [LARGE SCALE GENOMIC DNA]</scope>
    <source>
        <strain evidence="11">An178</strain>
    </source>
</reference>
<name>A0A1Y4LVL6_9FIRM</name>
<dbReference type="GO" id="GO:0006508">
    <property type="term" value="P:proteolysis"/>
    <property type="evidence" value="ECO:0007669"/>
    <property type="project" value="UniProtKB-KW"/>
</dbReference>
<dbReference type="InterPro" id="IPR037518">
    <property type="entry name" value="MPN"/>
</dbReference>
<dbReference type="InterPro" id="IPR001405">
    <property type="entry name" value="UPF0758"/>
</dbReference>
<comment type="similarity">
    <text evidence="1 7">Belongs to the UPF0758 family.</text>
</comment>
<dbReference type="GO" id="GO:0008237">
    <property type="term" value="F:metallopeptidase activity"/>
    <property type="evidence" value="ECO:0007669"/>
    <property type="project" value="UniProtKB-KW"/>
</dbReference>
<dbReference type="Gene3D" id="3.40.140.10">
    <property type="entry name" value="Cytidine Deaminase, domain 2"/>
    <property type="match status" value="1"/>
</dbReference>
<evidence type="ECO:0000256" key="1">
    <source>
        <dbReference type="ARBA" id="ARBA00010243"/>
    </source>
</evidence>
<evidence type="ECO:0000313" key="10">
    <source>
        <dbReference type="EMBL" id="OUP58352.1"/>
    </source>
</evidence>
<evidence type="ECO:0000256" key="3">
    <source>
        <dbReference type="ARBA" id="ARBA00022723"/>
    </source>
</evidence>
<keyword evidence="6" id="KW-0482">Metalloprotease</keyword>
<keyword evidence="2" id="KW-0645">Protease</keyword>